<keyword evidence="2" id="KW-1185">Reference proteome</keyword>
<evidence type="ECO:0000313" key="1">
    <source>
        <dbReference type="EMBL" id="MCB2409151.1"/>
    </source>
</evidence>
<organism evidence="1 2">
    <name type="scientific">Hymenobacter lucidus</name>
    <dbReference type="NCBI Taxonomy" id="2880930"/>
    <lineage>
        <taxon>Bacteria</taxon>
        <taxon>Pseudomonadati</taxon>
        <taxon>Bacteroidota</taxon>
        <taxon>Cytophagia</taxon>
        <taxon>Cytophagales</taxon>
        <taxon>Hymenobacteraceae</taxon>
        <taxon>Hymenobacter</taxon>
    </lineage>
</organism>
<comment type="caution">
    <text evidence="1">The sequence shown here is derived from an EMBL/GenBank/DDBJ whole genome shotgun (WGS) entry which is preliminary data.</text>
</comment>
<proteinExistence type="predicted"/>
<accession>A0ABS8ATQ4</accession>
<dbReference type="SUPFAM" id="SSF143422">
    <property type="entry name" value="Transposase IS200-like"/>
    <property type="match status" value="1"/>
</dbReference>
<dbReference type="InterPro" id="IPR036515">
    <property type="entry name" value="Transposase_17_sf"/>
</dbReference>
<gene>
    <name evidence="1" type="ORF">LGH74_14265</name>
</gene>
<dbReference type="Proteomes" id="UP001165296">
    <property type="component" value="Unassembled WGS sequence"/>
</dbReference>
<evidence type="ECO:0000313" key="2">
    <source>
        <dbReference type="Proteomes" id="UP001165296"/>
    </source>
</evidence>
<dbReference type="EMBL" id="JAJADR010000004">
    <property type="protein sequence ID" value="MCB2409151.1"/>
    <property type="molecule type" value="Genomic_DNA"/>
</dbReference>
<dbReference type="RefSeq" id="WP_226176694.1">
    <property type="nucleotide sequence ID" value="NZ_JAJADR010000004.1"/>
</dbReference>
<reference evidence="1" key="1">
    <citation type="submission" date="2021-10" db="EMBL/GenBank/DDBJ databases">
        <authorList>
            <person name="Dean J.D."/>
            <person name="Kim M.K."/>
            <person name="Newey C.N."/>
            <person name="Stoker T.S."/>
            <person name="Thompson D.W."/>
            <person name="Grose J.H."/>
        </authorList>
    </citation>
    <scope>NUCLEOTIDE SEQUENCE</scope>
    <source>
        <strain evidence="1">BT178</strain>
    </source>
</reference>
<sequence>MFRTAARRQVHAVLHLPAGSSVSFYNALQLLHQRTTAQRRRVLRAALPWEADFWQTGSYDYVVHDAAELLRLVAYVRGNAERCGKTGRWLNWPYCYLAPAFA</sequence>
<protein>
    <recommendedName>
        <fullName evidence="3">Transposase IS200-like domain-containing protein</fullName>
    </recommendedName>
</protein>
<evidence type="ECO:0008006" key="3">
    <source>
        <dbReference type="Google" id="ProtNLM"/>
    </source>
</evidence>
<dbReference type="Gene3D" id="3.30.70.1290">
    <property type="entry name" value="Transposase IS200-like"/>
    <property type="match status" value="1"/>
</dbReference>
<name>A0ABS8ATQ4_9BACT</name>